<dbReference type="Gene3D" id="2.70.160.11">
    <property type="entry name" value="Hnrnp arginine n-methyltransferase1"/>
    <property type="match status" value="1"/>
</dbReference>
<dbReference type="Proteomes" id="UP000236544">
    <property type="component" value="Unassembled WGS sequence"/>
</dbReference>
<dbReference type="GO" id="GO:0005829">
    <property type="term" value="C:cytosol"/>
    <property type="evidence" value="ECO:0007669"/>
    <property type="project" value="TreeGrafter"/>
</dbReference>
<dbReference type="EMBL" id="LN890563">
    <property type="protein sequence ID" value="CUS22012.1"/>
    <property type="molecule type" value="Genomic_DNA"/>
</dbReference>
<evidence type="ECO:0000313" key="12">
    <source>
        <dbReference type="EMBL" id="CUS22012.1"/>
    </source>
</evidence>
<feature type="site" description="Critical for specifying symmetric addition of methyl groups" evidence="6">
    <location>
        <position position="327"/>
    </location>
</feature>
<feature type="active site" description="Proton donor/acceptor" evidence="4">
    <location>
        <position position="441"/>
    </location>
</feature>
<feature type="binding site" evidence="5">
    <location>
        <begin position="425"/>
        <end position="426"/>
    </location>
    <ligand>
        <name>S-adenosyl-L-methionine</name>
        <dbReference type="ChEBI" id="CHEBI:59789"/>
    </ligand>
</feature>
<dbReference type="GO" id="GO:0005634">
    <property type="term" value="C:nucleus"/>
    <property type="evidence" value="ECO:0007669"/>
    <property type="project" value="TreeGrafter"/>
</dbReference>
<dbReference type="InterPro" id="IPR029063">
    <property type="entry name" value="SAM-dependent_MTases_sf"/>
</dbReference>
<dbReference type="AlphaFoldDB" id="A0A0P1KSR6"/>
<evidence type="ECO:0000256" key="5">
    <source>
        <dbReference type="PIRSR" id="PIRSR015894-2"/>
    </source>
</evidence>
<feature type="active site" description="Proton donor/acceptor" evidence="4">
    <location>
        <position position="450"/>
    </location>
</feature>
<sequence length="802" mass="90251">MKSNVFVGLKPAVGTGVDYKKSGDNYDYILHPITNSRYREHVKKVFQEYRAEVDRNVALWVPEPQLQELCIPPSTSKEDSPSFIGLLSSWVDLESSDTCVRELSYQVLINEWNYAKFVGIKQLILAPPKNLANLHCYALMVARLLLKCDAESPVLSISLPFFEDTDPLSTWELWGTIRKTCGYHPSLTISLALPRDRTPSYVLQRWLAEPVTCLLVSSSIFATNQYNYPVLNKFNQQIIFEFQKINGNSQARLSELCVILHGIEKYAVQVKGGEPAYLEYVNYLLKRGDKILAAESMSTPGKYSEPRIMPPLDPYSDVISNAVYHTFEQDRVKYELYGQAIREALKDMKINRMTDASALTGAPVTILIAGAGRGPLVDEAFKAVKELNIQNCHLIALEKSSQAILYLQKRKYEYWKDAVEIVKDDMCTWQSSIKVDLCVSELLGSFGCNELSPECLSNIERNNCRKGTIFIPQSYSSFLAPISSPLLYQTLKSLDVSNPFEKPWVVHSIPYCIISTKINEAWCFQHPLATTSDQLTKSAVADFKIKNKCEVHGLMGFFKATLYGDIKLSILPDNSTIKLIGDADYMPESERRSSGLYVKGEHTPNMASWSPIIFPLKQPLFIPDDTELEVFMTRNHSSVDRKFWYEWSVSSYVYLVMSDRSSQSRRPVNKSSMQAGYEDSSQDNGLYSSPPAVGVERAFEQFRPSPNYLSEPGHSGFEDESEAFEGAESESGFLGHQQSGWKSVNDIHGLGIKNPPVFDLHSSLGHSASGDHSSAEEYHVRVKTGVSELHNVGGRFNNISLR</sequence>
<organism evidence="12 13">
    <name type="scientific">Lachancea quebecensis</name>
    <dbReference type="NCBI Taxonomy" id="1654605"/>
    <lineage>
        <taxon>Eukaryota</taxon>
        <taxon>Fungi</taxon>
        <taxon>Dikarya</taxon>
        <taxon>Ascomycota</taxon>
        <taxon>Saccharomycotina</taxon>
        <taxon>Saccharomycetes</taxon>
        <taxon>Saccharomycetales</taxon>
        <taxon>Saccharomycetaceae</taxon>
        <taxon>Lachancea</taxon>
    </lineage>
</organism>
<dbReference type="Gene3D" id="3.20.20.150">
    <property type="entry name" value="Divalent-metal-dependent TIM barrel enzymes"/>
    <property type="match status" value="1"/>
</dbReference>
<feature type="region of interest" description="Disordered" evidence="8">
    <location>
        <begin position="664"/>
        <end position="687"/>
    </location>
</feature>
<dbReference type="OrthoDB" id="1368803at2759"/>
<dbReference type="Pfam" id="PF05185">
    <property type="entry name" value="PRMT5"/>
    <property type="match status" value="1"/>
</dbReference>
<feature type="binding site" evidence="5">
    <location>
        <begin position="333"/>
        <end position="334"/>
    </location>
    <ligand>
        <name>S-adenosyl-L-methionine</name>
        <dbReference type="ChEBI" id="CHEBI:59789"/>
    </ligand>
</feature>
<dbReference type="PANTHER" id="PTHR10738">
    <property type="entry name" value="PROTEIN ARGININE N-METHYLTRANSFERASE 5"/>
    <property type="match status" value="1"/>
</dbReference>
<dbReference type="InterPro" id="IPR035247">
    <property type="entry name" value="PRMT5_TIM"/>
</dbReference>
<evidence type="ECO:0000256" key="2">
    <source>
        <dbReference type="ARBA" id="ARBA00022679"/>
    </source>
</evidence>
<feature type="domain" description="PRMT5 arginine-N-methyltransferase" evidence="9">
    <location>
        <begin position="301"/>
        <end position="471"/>
    </location>
</feature>
<dbReference type="InterPro" id="IPR025799">
    <property type="entry name" value="Arg_MeTrfase"/>
</dbReference>
<evidence type="ECO:0000256" key="1">
    <source>
        <dbReference type="ARBA" id="ARBA00022603"/>
    </source>
</evidence>
<evidence type="ECO:0000256" key="8">
    <source>
        <dbReference type="SAM" id="MobiDB-lite"/>
    </source>
</evidence>
<gene>
    <name evidence="12" type="ORF">LAQU0_S04e06150g</name>
</gene>
<dbReference type="GO" id="GO:0032259">
    <property type="term" value="P:methylation"/>
    <property type="evidence" value="ECO:0007669"/>
    <property type="project" value="UniProtKB-KW"/>
</dbReference>
<dbReference type="InterPro" id="IPR035248">
    <property type="entry name" value="PRMT5_C"/>
</dbReference>
<feature type="compositionally biased region" description="Acidic residues" evidence="8">
    <location>
        <begin position="718"/>
        <end position="728"/>
    </location>
</feature>
<evidence type="ECO:0000256" key="7">
    <source>
        <dbReference type="PROSITE-ProRule" id="PRU01015"/>
    </source>
</evidence>
<dbReference type="PANTHER" id="PTHR10738:SF0">
    <property type="entry name" value="PROTEIN ARGININE N-METHYLTRANSFERASE 5"/>
    <property type="match status" value="1"/>
</dbReference>
<dbReference type="GO" id="GO:0006355">
    <property type="term" value="P:regulation of DNA-templated transcription"/>
    <property type="evidence" value="ECO:0007669"/>
    <property type="project" value="TreeGrafter"/>
</dbReference>
<protein>
    <submittedName>
        <fullName evidence="12">LAQU0S04e06150g1_1</fullName>
    </submittedName>
</protein>
<accession>A0A0P1KSR6</accession>
<evidence type="ECO:0000256" key="4">
    <source>
        <dbReference type="PIRSR" id="PIRSR015894-1"/>
    </source>
</evidence>
<dbReference type="Pfam" id="PF17285">
    <property type="entry name" value="PRMT5_TIM"/>
    <property type="match status" value="1"/>
</dbReference>
<feature type="compositionally biased region" description="Polar residues" evidence="8">
    <location>
        <begin position="664"/>
        <end position="674"/>
    </location>
</feature>
<feature type="binding site" evidence="5">
    <location>
        <position position="324"/>
    </location>
    <ligand>
        <name>S-adenosyl-L-methionine</name>
        <dbReference type="ChEBI" id="CHEBI:59789"/>
    </ligand>
</feature>
<evidence type="ECO:0000256" key="6">
    <source>
        <dbReference type="PIRSR" id="PIRSR015894-3"/>
    </source>
</evidence>
<evidence type="ECO:0000259" key="9">
    <source>
        <dbReference type="Pfam" id="PF05185"/>
    </source>
</evidence>
<proteinExistence type="predicted"/>
<dbReference type="Gene3D" id="3.40.50.150">
    <property type="entry name" value="Vaccinia Virus protein VP39"/>
    <property type="match status" value="1"/>
</dbReference>
<feature type="domain" description="PRMT5 TIM barrel" evidence="10">
    <location>
        <begin position="25"/>
        <end position="287"/>
    </location>
</feature>
<dbReference type="GO" id="GO:0016274">
    <property type="term" value="F:protein-arginine N-methyltransferase activity"/>
    <property type="evidence" value="ECO:0007669"/>
    <property type="project" value="InterPro"/>
</dbReference>
<reference evidence="13" key="1">
    <citation type="submission" date="2015-10" db="EMBL/GenBank/DDBJ databases">
        <authorList>
            <person name="Devillers H."/>
        </authorList>
    </citation>
    <scope>NUCLEOTIDE SEQUENCE [LARGE SCALE GENOMIC DNA]</scope>
</reference>
<keyword evidence="13" id="KW-1185">Reference proteome</keyword>
<dbReference type="SUPFAM" id="SSF53335">
    <property type="entry name" value="S-adenosyl-L-methionine-dependent methyltransferases"/>
    <property type="match status" value="1"/>
</dbReference>
<feature type="binding site" evidence="5">
    <location>
        <position position="398"/>
    </location>
    <ligand>
        <name>S-adenosyl-L-methionine</name>
        <dbReference type="ChEBI" id="CHEBI:59789"/>
    </ligand>
</feature>
<keyword evidence="1 7" id="KW-0489">Methyltransferase</keyword>
<evidence type="ECO:0000259" key="11">
    <source>
        <dbReference type="Pfam" id="PF17286"/>
    </source>
</evidence>
<feature type="domain" description="PRMT5 oligomerisation" evidence="11">
    <location>
        <begin position="474"/>
        <end position="796"/>
    </location>
</feature>
<keyword evidence="3 5" id="KW-0949">S-adenosyl-L-methionine</keyword>
<evidence type="ECO:0000313" key="13">
    <source>
        <dbReference type="Proteomes" id="UP000236544"/>
    </source>
</evidence>
<evidence type="ECO:0000259" key="10">
    <source>
        <dbReference type="Pfam" id="PF17285"/>
    </source>
</evidence>
<evidence type="ECO:0000256" key="3">
    <source>
        <dbReference type="ARBA" id="ARBA00022691"/>
    </source>
</evidence>
<dbReference type="InterPro" id="IPR035075">
    <property type="entry name" value="PRMT5"/>
</dbReference>
<dbReference type="PROSITE" id="PS51678">
    <property type="entry name" value="SAM_MT_PRMT"/>
    <property type="match status" value="1"/>
</dbReference>
<dbReference type="Pfam" id="PF17286">
    <property type="entry name" value="PRMT5_C"/>
    <property type="match status" value="1"/>
</dbReference>
<keyword evidence="2 7" id="KW-0808">Transferase</keyword>
<feature type="region of interest" description="Disordered" evidence="8">
    <location>
        <begin position="709"/>
        <end position="735"/>
    </location>
</feature>
<name>A0A0P1KSR6_9SACH</name>